<dbReference type="Pfam" id="PF01575">
    <property type="entry name" value="MaoC_dehydratas"/>
    <property type="match status" value="1"/>
</dbReference>
<keyword evidence="1" id="KW-0812">Transmembrane</keyword>
<dbReference type="GO" id="GO:0019171">
    <property type="term" value="F:(3R)-hydroxyacyl-[acyl-carrier-protein] dehydratase activity"/>
    <property type="evidence" value="ECO:0007669"/>
    <property type="project" value="TreeGrafter"/>
</dbReference>
<organism evidence="3">
    <name type="scientific">hydrothermal vent metagenome</name>
    <dbReference type="NCBI Taxonomy" id="652676"/>
    <lineage>
        <taxon>unclassified sequences</taxon>
        <taxon>metagenomes</taxon>
        <taxon>ecological metagenomes</taxon>
    </lineage>
</organism>
<gene>
    <name evidence="3" type="ORF">MNBD_NITROSPIRAE01-1711</name>
</gene>
<sequence>MEQKKPCATDLNFADIQVGASYTFTKVISEEEVNQFAQITGDFNPLHCDPAYGRQTKFKKNIVHGMLIASFFSTLVGMYCPGRNCLYLSQTLKFRHPVFFGDHLLIKGVVTSKSESVKILTIKMEVIVNKEIAVSGEAKVTTLENT</sequence>
<protein>
    <recommendedName>
        <fullName evidence="2">MaoC-like domain-containing protein</fullName>
    </recommendedName>
</protein>
<dbReference type="InterPro" id="IPR002539">
    <property type="entry name" value="MaoC-like_dom"/>
</dbReference>
<keyword evidence="1" id="KW-0472">Membrane</keyword>
<dbReference type="AlphaFoldDB" id="A0A3B1CSU3"/>
<keyword evidence="1" id="KW-1133">Transmembrane helix</keyword>
<feature type="transmembrane region" description="Helical" evidence="1">
    <location>
        <begin position="62"/>
        <end position="79"/>
    </location>
</feature>
<dbReference type="InterPro" id="IPR029069">
    <property type="entry name" value="HotDog_dom_sf"/>
</dbReference>
<feature type="domain" description="MaoC-like" evidence="2">
    <location>
        <begin position="25"/>
        <end position="119"/>
    </location>
</feature>
<reference evidence="3" key="1">
    <citation type="submission" date="2018-06" db="EMBL/GenBank/DDBJ databases">
        <authorList>
            <person name="Zhirakovskaya E."/>
        </authorList>
    </citation>
    <scope>NUCLEOTIDE SEQUENCE</scope>
</reference>
<dbReference type="GO" id="GO:0006633">
    <property type="term" value="P:fatty acid biosynthetic process"/>
    <property type="evidence" value="ECO:0007669"/>
    <property type="project" value="TreeGrafter"/>
</dbReference>
<evidence type="ECO:0000313" key="3">
    <source>
        <dbReference type="EMBL" id="VAX26984.1"/>
    </source>
</evidence>
<dbReference type="SUPFAM" id="SSF54637">
    <property type="entry name" value="Thioesterase/thiol ester dehydrase-isomerase"/>
    <property type="match status" value="1"/>
</dbReference>
<dbReference type="InterPro" id="IPR050965">
    <property type="entry name" value="UPF0336/Enoyl-CoA_hydratase"/>
</dbReference>
<dbReference type="CDD" id="cd03449">
    <property type="entry name" value="R_hydratase"/>
    <property type="match status" value="1"/>
</dbReference>
<evidence type="ECO:0000259" key="2">
    <source>
        <dbReference type="Pfam" id="PF01575"/>
    </source>
</evidence>
<dbReference type="EMBL" id="UOGF01000021">
    <property type="protein sequence ID" value="VAX26984.1"/>
    <property type="molecule type" value="Genomic_DNA"/>
</dbReference>
<dbReference type="Gene3D" id="3.10.129.10">
    <property type="entry name" value="Hotdog Thioesterase"/>
    <property type="match status" value="1"/>
</dbReference>
<dbReference type="PANTHER" id="PTHR43437:SF3">
    <property type="entry name" value="HYDROXYACYL-THIOESTER DEHYDRATASE TYPE 2, MITOCHONDRIAL"/>
    <property type="match status" value="1"/>
</dbReference>
<accession>A0A3B1CSU3</accession>
<evidence type="ECO:0000256" key="1">
    <source>
        <dbReference type="SAM" id="Phobius"/>
    </source>
</evidence>
<name>A0A3B1CSU3_9ZZZZ</name>
<proteinExistence type="predicted"/>
<dbReference type="PANTHER" id="PTHR43437">
    <property type="entry name" value="HYDROXYACYL-THIOESTER DEHYDRATASE TYPE 2, MITOCHONDRIAL-RELATED"/>
    <property type="match status" value="1"/>
</dbReference>